<dbReference type="PANTHER" id="PTHR48069">
    <property type="entry name" value="DIHYDROFOLATE REDUCTASE"/>
    <property type="match status" value="1"/>
</dbReference>
<dbReference type="OrthoDB" id="9804315at2"/>
<keyword evidence="6 7" id="KW-0560">Oxidoreductase</keyword>
<evidence type="ECO:0000256" key="3">
    <source>
        <dbReference type="ARBA" id="ARBA00012856"/>
    </source>
</evidence>
<evidence type="ECO:0000256" key="7">
    <source>
        <dbReference type="PIRNR" id="PIRNR000194"/>
    </source>
</evidence>
<comment type="pathway">
    <text evidence="1 7">Cofactor biosynthesis; tetrahydrofolate biosynthesis; 5,6,7,8-tetrahydrofolate from 7,8-dihydrofolate: step 1/1.</text>
</comment>
<dbReference type="SUPFAM" id="SSF53597">
    <property type="entry name" value="Dihydrofolate reductase-like"/>
    <property type="match status" value="1"/>
</dbReference>
<dbReference type="PRINTS" id="PR00070">
    <property type="entry name" value="DHFR"/>
</dbReference>
<evidence type="ECO:0000256" key="6">
    <source>
        <dbReference type="ARBA" id="ARBA00023002"/>
    </source>
</evidence>
<evidence type="ECO:0000313" key="9">
    <source>
        <dbReference type="EMBL" id="SDH20542.1"/>
    </source>
</evidence>
<comment type="similarity">
    <text evidence="2 7 8">Belongs to the dihydrofolate reductase family.</text>
</comment>
<dbReference type="PROSITE" id="PS00075">
    <property type="entry name" value="DHFR_1"/>
    <property type="match status" value="1"/>
</dbReference>
<sequence length="164" mass="18187">MTTQRQISLVWAQARDGVIGKDNTIPWRIPEDVAHFKETTRGLPVVMGRRTWESLPPRFRPLPGRRNIVVTSSPEPIPGADTASSVESALALVDDDVCVMGGAQIYSTAMPFATHLVVTHIDLEVDGDTFAPPVDERWSPVTDTGWLESTEGGTRYRIVRYERA</sequence>
<dbReference type="GO" id="GO:0006730">
    <property type="term" value="P:one-carbon metabolic process"/>
    <property type="evidence" value="ECO:0007669"/>
    <property type="project" value="UniProtKB-KW"/>
</dbReference>
<dbReference type="InterPro" id="IPR017925">
    <property type="entry name" value="DHFR_CS"/>
</dbReference>
<dbReference type="RefSeq" id="WP_072735996.1">
    <property type="nucleotide sequence ID" value="NZ_CP048813.1"/>
</dbReference>
<proteinExistence type="inferred from homology"/>
<dbReference type="EMBL" id="FNDN01000001">
    <property type="protein sequence ID" value="SDH20542.1"/>
    <property type="molecule type" value="Genomic_DNA"/>
</dbReference>
<dbReference type="Gene3D" id="3.40.430.10">
    <property type="entry name" value="Dihydrofolate Reductase, subunit A"/>
    <property type="match status" value="1"/>
</dbReference>
<dbReference type="Proteomes" id="UP000183263">
    <property type="component" value="Unassembled WGS sequence"/>
</dbReference>
<dbReference type="InterPro" id="IPR012259">
    <property type="entry name" value="DHFR"/>
</dbReference>
<dbReference type="Pfam" id="PF00186">
    <property type="entry name" value="DHFR_1"/>
    <property type="match status" value="1"/>
</dbReference>
<dbReference type="PROSITE" id="PS51330">
    <property type="entry name" value="DHFR_2"/>
    <property type="match status" value="1"/>
</dbReference>
<organism evidence="9 10">
    <name type="scientific">Rhodococcus triatomae</name>
    <dbReference type="NCBI Taxonomy" id="300028"/>
    <lineage>
        <taxon>Bacteria</taxon>
        <taxon>Bacillati</taxon>
        <taxon>Actinomycetota</taxon>
        <taxon>Actinomycetes</taxon>
        <taxon>Mycobacteriales</taxon>
        <taxon>Nocardiaceae</taxon>
        <taxon>Rhodococcus</taxon>
    </lineage>
</organism>
<gene>
    <name evidence="9" type="ORF">SAMN05444695_101432</name>
</gene>
<keyword evidence="5 7" id="KW-0521">NADP</keyword>
<dbReference type="GO" id="GO:0046654">
    <property type="term" value="P:tetrahydrofolate biosynthetic process"/>
    <property type="evidence" value="ECO:0007669"/>
    <property type="project" value="UniProtKB-UniPathway"/>
</dbReference>
<keyword evidence="10" id="KW-1185">Reference proteome</keyword>
<dbReference type="InterPro" id="IPR001796">
    <property type="entry name" value="DHFR_dom"/>
</dbReference>
<reference evidence="9 10" key="1">
    <citation type="submission" date="2016-10" db="EMBL/GenBank/DDBJ databases">
        <authorList>
            <person name="de Groot N.N."/>
        </authorList>
    </citation>
    <scope>NUCLEOTIDE SEQUENCE [LARGE SCALE GENOMIC DNA]</scope>
    <source>
        <strain evidence="9 10">DSM 44892</strain>
    </source>
</reference>
<dbReference type="UniPathway" id="UPA00077">
    <property type="reaction ID" value="UER00158"/>
</dbReference>
<comment type="catalytic activity">
    <reaction evidence="7">
        <text>(6S)-5,6,7,8-tetrahydrofolate + NADP(+) = 7,8-dihydrofolate + NADPH + H(+)</text>
        <dbReference type="Rhea" id="RHEA:15009"/>
        <dbReference type="ChEBI" id="CHEBI:15378"/>
        <dbReference type="ChEBI" id="CHEBI:57451"/>
        <dbReference type="ChEBI" id="CHEBI:57453"/>
        <dbReference type="ChEBI" id="CHEBI:57783"/>
        <dbReference type="ChEBI" id="CHEBI:58349"/>
        <dbReference type="EC" id="1.5.1.3"/>
    </reaction>
</comment>
<dbReference type="CDD" id="cd00209">
    <property type="entry name" value="DHFR"/>
    <property type="match status" value="1"/>
</dbReference>
<name>A0A1G8AHV2_9NOCA</name>
<keyword evidence="4 7" id="KW-0554">One-carbon metabolism</keyword>
<accession>A0A1G8AHV2</accession>
<dbReference type="GO" id="GO:0004146">
    <property type="term" value="F:dihydrofolate reductase activity"/>
    <property type="evidence" value="ECO:0007669"/>
    <property type="project" value="UniProtKB-EC"/>
</dbReference>
<protein>
    <recommendedName>
        <fullName evidence="3 7">Dihydrofolate reductase</fullName>
        <ecNumber evidence="3 7">1.5.1.3</ecNumber>
    </recommendedName>
</protein>
<evidence type="ECO:0000256" key="1">
    <source>
        <dbReference type="ARBA" id="ARBA00004903"/>
    </source>
</evidence>
<comment type="function">
    <text evidence="7">Key enzyme in folate metabolism. Catalyzes an essential reaction for de novo glycine and purine synthesis, and for DNA precursor synthesis.</text>
</comment>
<evidence type="ECO:0000256" key="5">
    <source>
        <dbReference type="ARBA" id="ARBA00022857"/>
    </source>
</evidence>
<dbReference type="PIRSF" id="PIRSF000194">
    <property type="entry name" value="DHFR"/>
    <property type="match status" value="1"/>
</dbReference>
<dbReference type="GO" id="GO:0046452">
    <property type="term" value="P:dihydrofolate metabolic process"/>
    <property type="evidence" value="ECO:0007669"/>
    <property type="project" value="TreeGrafter"/>
</dbReference>
<dbReference type="AlphaFoldDB" id="A0A1G8AHV2"/>
<dbReference type="InterPro" id="IPR024072">
    <property type="entry name" value="DHFR-like_dom_sf"/>
</dbReference>
<dbReference type="PANTHER" id="PTHR48069:SF3">
    <property type="entry name" value="DIHYDROFOLATE REDUCTASE"/>
    <property type="match status" value="1"/>
</dbReference>
<dbReference type="GO" id="GO:0005829">
    <property type="term" value="C:cytosol"/>
    <property type="evidence" value="ECO:0007669"/>
    <property type="project" value="TreeGrafter"/>
</dbReference>
<evidence type="ECO:0000313" key="10">
    <source>
        <dbReference type="Proteomes" id="UP000183263"/>
    </source>
</evidence>
<evidence type="ECO:0000256" key="8">
    <source>
        <dbReference type="RuleBase" id="RU004474"/>
    </source>
</evidence>
<dbReference type="GO" id="GO:0050661">
    <property type="term" value="F:NADP binding"/>
    <property type="evidence" value="ECO:0007669"/>
    <property type="project" value="InterPro"/>
</dbReference>
<dbReference type="GO" id="GO:0046655">
    <property type="term" value="P:folic acid metabolic process"/>
    <property type="evidence" value="ECO:0007669"/>
    <property type="project" value="TreeGrafter"/>
</dbReference>
<evidence type="ECO:0000256" key="4">
    <source>
        <dbReference type="ARBA" id="ARBA00022563"/>
    </source>
</evidence>
<evidence type="ECO:0000256" key="2">
    <source>
        <dbReference type="ARBA" id="ARBA00009539"/>
    </source>
</evidence>
<dbReference type="EC" id="1.5.1.3" evidence="3 7"/>